<dbReference type="EMBL" id="JWJG01000028">
    <property type="protein sequence ID" value="KIF83445.1"/>
    <property type="molecule type" value="Genomic_DNA"/>
</dbReference>
<dbReference type="InterPro" id="IPR036909">
    <property type="entry name" value="Cyt_c-like_dom_sf"/>
</dbReference>
<comment type="caution">
    <text evidence="1">The sequence shown here is derived from an EMBL/GenBank/DDBJ whole genome shotgun (WGS) entry which is preliminary data.</text>
</comment>
<dbReference type="AlphaFoldDB" id="A0A0C2BQA7"/>
<evidence type="ECO:0008006" key="3">
    <source>
        <dbReference type="Google" id="ProtNLM"/>
    </source>
</evidence>
<gene>
    <name evidence="1" type="ORF">TSA66_02645</name>
</gene>
<protein>
    <recommendedName>
        <fullName evidence="3">Cytochrome c domain-containing protein</fullName>
    </recommendedName>
</protein>
<evidence type="ECO:0000313" key="1">
    <source>
        <dbReference type="EMBL" id="KIF83445.1"/>
    </source>
</evidence>
<keyword evidence="2" id="KW-1185">Reference proteome</keyword>
<proteinExistence type="predicted"/>
<dbReference type="STRING" id="709839.TSA66_02645"/>
<dbReference type="Proteomes" id="UP000031572">
    <property type="component" value="Unassembled WGS sequence"/>
</dbReference>
<dbReference type="GO" id="GO:0020037">
    <property type="term" value="F:heme binding"/>
    <property type="evidence" value="ECO:0007669"/>
    <property type="project" value="InterPro"/>
</dbReference>
<dbReference type="SUPFAM" id="SSF46626">
    <property type="entry name" value="Cytochrome c"/>
    <property type="match status" value="1"/>
</dbReference>
<reference evidence="1 2" key="1">
    <citation type="submission" date="2014-12" db="EMBL/GenBank/DDBJ databases">
        <title>Denitrispirillum autotrophicum gen. nov., sp. nov., Denitrifying, Facultatively Autotrophic Bacteria Isolated from Rice Paddy Soil.</title>
        <authorList>
            <person name="Ishii S."/>
            <person name="Ashida N."/>
            <person name="Ohno H."/>
            <person name="Otsuka S."/>
            <person name="Yokota A."/>
            <person name="Senoo K."/>
        </authorList>
    </citation>
    <scope>NUCLEOTIDE SEQUENCE [LARGE SCALE GENOMIC DNA]</scope>
    <source>
        <strain evidence="1 2">TSA66</strain>
    </source>
</reference>
<evidence type="ECO:0000313" key="2">
    <source>
        <dbReference type="Proteomes" id="UP000031572"/>
    </source>
</evidence>
<dbReference type="GO" id="GO:0009055">
    <property type="term" value="F:electron transfer activity"/>
    <property type="evidence" value="ECO:0007669"/>
    <property type="project" value="InterPro"/>
</dbReference>
<dbReference type="Gene3D" id="1.10.760.10">
    <property type="entry name" value="Cytochrome c-like domain"/>
    <property type="match status" value="1"/>
</dbReference>
<accession>A0A0C2BQA7</accession>
<organism evidence="1 2">
    <name type="scientific">Noviherbaspirillum autotrophicum</name>
    <dbReference type="NCBI Taxonomy" id="709839"/>
    <lineage>
        <taxon>Bacteria</taxon>
        <taxon>Pseudomonadati</taxon>
        <taxon>Pseudomonadota</taxon>
        <taxon>Betaproteobacteria</taxon>
        <taxon>Burkholderiales</taxon>
        <taxon>Oxalobacteraceae</taxon>
        <taxon>Noviherbaspirillum</taxon>
    </lineage>
</organism>
<name>A0A0C2BQA7_9BURK</name>
<sequence length="98" mass="11153">MFSTGASCLIAISSAVEAATESQLARGELLYSTHCLACHTEQMHWRDRGLVTDMDSLLAQVRRWQNVSRARWSEADIEAVTQYLNSLYYKFPSARQDH</sequence>